<proteinExistence type="predicted"/>
<evidence type="ECO:0000313" key="4">
    <source>
        <dbReference type="Proteomes" id="UP000324222"/>
    </source>
</evidence>
<sequence>MDSRAVVSEWSHFFLLIFTFSPLPLPSNTPTLTHNREGDGEVSGGGSGEVHPATIESCIPFPNTLQDKAGRTRGQVKVGALSET</sequence>
<protein>
    <recommendedName>
        <fullName evidence="5">Secreted protein</fullName>
    </recommendedName>
</protein>
<name>A0A5B7G6R8_PORTR</name>
<comment type="caution">
    <text evidence="3">The sequence shown here is derived from an EMBL/GenBank/DDBJ whole genome shotgun (WGS) entry which is preliminary data.</text>
</comment>
<evidence type="ECO:0000256" key="2">
    <source>
        <dbReference type="SAM" id="SignalP"/>
    </source>
</evidence>
<gene>
    <name evidence="3" type="ORF">E2C01_048555</name>
</gene>
<dbReference type="EMBL" id="VSRR010012503">
    <property type="protein sequence ID" value="MPC54632.1"/>
    <property type="molecule type" value="Genomic_DNA"/>
</dbReference>
<organism evidence="3 4">
    <name type="scientific">Portunus trituberculatus</name>
    <name type="common">Swimming crab</name>
    <name type="synonym">Neptunus trituberculatus</name>
    <dbReference type="NCBI Taxonomy" id="210409"/>
    <lineage>
        <taxon>Eukaryota</taxon>
        <taxon>Metazoa</taxon>
        <taxon>Ecdysozoa</taxon>
        <taxon>Arthropoda</taxon>
        <taxon>Crustacea</taxon>
        <taxon>Multicrustacea</taxon>
        <taxon>Malacostraca</taxon>
        <taxon>Eumalacostraca</taxon>
        <taxon>Eucarida</taxon>
        <taxon>Decapoda</taxon>
        <taxon>Pleocyemata</taxon>
        <taxon>Brachyura</taxon>
        <taxon>Eubrachyura</taxon>
        <taxon>Portunoidea</taxon>
        <taxon>Portunidae</taxon>
        <taxon>Portuninae</taxon>
        <taxon>Portunus</taxon>
    </lineage>
</organism>
<evidence type="ECO:0000313" key="3">
    <source>
        <dbReference type="EMBL" id="MPC54632.1"/>
    </source>
</evidence>
<evidence type="ECO:0008006" key="5">
    <source>
        <dbReference type="Google" id="ProtNLM"/>
    </source>
</evidence>
<dbReference type="AlphaFoldDB" id="A0A5B7G6R8"/>
<keyword evidence="4" id="KW-1185">Reference proteome</keyword>
<accession>A0A5B7G6R8</accession>
<dbReference type="Proteomes" id="UP000324222">
    <property type="component" value="Unassembled WGS sequence"/>
</dbReference>
<feature type="chain" id="PRO_5022766158" description="Secreted protein" evidence="2">
    <location>
        <begin position="27"/>
        <end position="84"/>
    </location>
</feature>
<feature type="region of interest" description="Disordered" evidence="1">
    <location>
        <begin position="27"/>
        <end position="84"/>
    </location>
</feature>
<evidence type="ECO:0000256" key="1">
    <source>
        <dbReference type="SAM" id="MobiDB-lite"/>
    </source>
</evidence>
<feature type="signal peptide" evidence="2">
    <location>
        <begin position="1"/>
        <end position="26"/>
    </location>
</feature>
<keyword evidence="2" id="KW-0732">Signal</keyword>
<reference evidence="3 4" key="1">
    <citation type="submission" date="2019-05" db="EMBL/GenBank/DDBJ databases">
        <title>Another draft genome of Portunus trituberculatus and its Hox gene families provides insights of decapod evolution.</title>
        <authorList>
            <person name="Jeong J.-H."/>
            <person name="Song I."/>
            <person name="Kim S."/>
            <person name="Choi T."/>
            <person name="Kim D."/>
            <person name="Ryu S."/>
            <person name="Kim W."/>
        </authorList>
    </citation>
    <scope>NUCLEOTIDE SEQUENCE [LARGE SCALE GENOMIC DNA]</scope>
    <source>
        <tissue evidence="3">Muscle</tissue>
    </source>
</reference>